<dbReference type="Proteomes" id="UP001253595">
    <property type="component" value="Unassembled WGS sequence"/>
</dbReference>
<dbReference type="InterPro" id="IPR036134">
    <property type="entry name" value="Crypto/Photolyase_FAD-like_sf"/>
</dbReference>
<evidence type="ECO:0000256" key="4">
    <source>
        <dbReference type="ARBA" id="ARBA00022827"/>
    </source>
</evidence>
<dbReference type="PROSITE" id="PS51257">
    <property type="entry name" value="PROKAR_LIPOPROTEIN"/>
    <property type="match status" value="1"/>
</dbReference>
<dbReference type="InterPro" id="IPR006050">
    <property type="entry name" value="DNA_photolyase_N"/>
</dbReference>
<evidence type="ECO:0000256" key="6">
    <source>
        <dbReference type="RuleBase" id="RU367151"/>
    </source>
</evidence>
<keyword evidence="8" id="KW-0456">Lyase</keyword>
<keyword evidence="3 6" id="KW-0285">Flavoprotein</keyword>
<dbReference type="SUPFAM" id="SSF48173">
    <property type="entry name" value="Cryptochrome/photolyase FAD-binding domain"/>
    <property type="match status" value="1"/>
</dbReference>
<dbReference type="Pfam" id="PF00875">
    <property type="entry name" value="DNA_photolyase"/>
    <property type="match status" value="1"/>
</dbReference>
<accession>A0ABU1UWR1</accession>
<dbReference type="InterPro" id="IPR014133">
    <property type="entry name" value="Cry_DASH"/>
</dbReference>
<dbReference type="PANTHER" id="PTHR11455:SF22">
    <property type="entry name" value="CRYPTOCHROME DASH"/>
    <property type="match status" value="1"/>
</dbReference>
<proteinExistence type="inferred from homology"/>
<dbReference type="RefSeq" id="WP_310071001.1">
    <property type="nucleotide sequence ID" value="NZ_JAVDVX010000002.1"/>
</dbReference>
<dbReference type="Gene3D" id="1.25.40.80">
    <property type="match status" value="1"/>
</dbReference>
<dbReference type="GO" id="GO:0003904">
    <property type="term" value="F:deoxyribodipyrimidine photo-lyase activity"/>
    <property type="evidence" value="ECO:0007669"/>
    <property type="project" value="UniProtKB-EC"/>
</dbReference>
<dbReference type="SUPFAM" id="SSF52425">
    <property type="entry name" value="Cryptochrome/photolyase, N-terminal domain"/>
    <property type="match status" value="1"/>
</dbReference>
<evidence type="ECO:0000313" key="8">
    <source>
        <dbReference type="EMBL" id="MDR7089619.1"/>
    </source>
</evidence>
<dbReference type="EMBL" id="JAVDVX010000002">
    <property type="protein sequence ID" value="MDR7089619.1"/>
    <property type="molecule type" value="Genomic_DNA"/>
</dbReference>
<gene>
    <name evidence="8" type="ORF">J2X05_001625</name>
</gene>
<dbReference type="PROSITE" id="PS51645">
    <property type="entry name" value="PHR_CRY_ALPHA_BETA"/>
    <property type="match status" value="1"/>
</dbReference>
<organism evidence="8 9">
    <name type="scientific">Cellvibrio fibrivorans</name>
    <dbReference type="NCBI Taxonomy" id="126350"/>
    <lineage>
        <taxon>Bacteria</taxon>
        <taxon>Pseudomonadati</taxon>
        <taxon>Pseudomonadota</taxon>
        <taxon>Gammaproteobacteria</taxon>
        <taxon>Cellvibrionales</taxon>
        <taxon>Cellvibrionaceae</taxon>
        <taxon>Cellvibrio</taxon>
    </lineage>
</organism>
<dbReference type="InterPro" id="IPR005101">
    <property type="entry name" value="Cryptochr/Photolyase_FAD-bd"/>
</dbReference>
<dbReference type="Pfam" id="PF03441">
    <property type="entry name" value="FAD_binding_7"/>
    <property type="match status" value="1"/>
</dbReference>
<dbReference type="Gene3D" id="3.40.50.620">
    <property type="entry name" value="HUPs"/>
    <property type="match status" value="1"/>
</dbReference>
<dbReference type="PRINTS" id="PR00147">
    <property type="entry name" value="DNAPHOTLYASE"/>
</dbReference>
<dbReference type="NCBIfam" id="TIGR02765">
    <property type="entry name" value="crypto_DASH"/>
    <property type="match status" value="1"/>
</dbReference>
<dbReference type="Gene3D" id="1.10.579.10">
    <property type="entry name" value="DNA Cyclobutane Dipyrimidine Photolyase, subunit A, domain 3"/>
    <property type="match status" value="1"/>
</dbReference>
<comment type="cofactor">
    <cofactor evidence="6">
        <name>FAD</name>
        <dbReference type="ChEBI" id="CHEBI:57692"/>
    </cofactor>
    <text evidence="6">Binds 1 FAD per subunit.</text>
</comment>
<keyword evidence="4 6" id="KW-0274">FAD</keyword>
<protein>
    <recommendedName>
        <fullName evidence="2 6">Cryptochrome DASH</fullName>
    </recommendedName>
</protein>
<evidence type="ECO:0000256" key="1">
    <source>
        <dbReference type="ARBA" id="ARBA00005862"/>
    </source>
</evidence>
<comment type="similarity">
    <text evidence="1 6">Belongs to the DNA photolyase class-1 family.</text>
</comment>
<keyword evidence="5 6" id="KW-0157">Chromophore</keyword>
<dbReference type="InterPro" id="IPR014729">
    <property type="entry name" value="Rossmann-like_a/b/a_fold"/>
</dbReference>
<sequence>MKTAIYWFRYDLRLADNPGWTQLVASCDSVVGVFVLPKRWFVPGRYQSKGIESHRLRFLLESLVDLRSQLRACGSELIVLDGDPAHELASLAEHLDVGAIGVGQHPGSDECDDVVRVQNRIDIPVKSSENFTLFDRAELPFDLQDLPDIFSQFRKRVEQQPPSCALSAPQRLRQSVMVDHSACVLDKWCAILSAQRMANPVHSQALAFSGGTRAGVEQLQYYLEDSHNIASYKETRNQLDGWDFSSKLSPWLAFGCISARQVAEAIRHYENKYQANDSTYWLYFELLWREYFQWLAFRYGKKMFALRGIQNKNPLLSFYSAEFTAWCYGNTASDFVNAFMRQLLNTGWMSNRGRQIVASYLINELGVDWRYGAAWFEQQLIDYDVAANWGNWQYLAGVGTDPRGRRHFNIEKQRQTYDPESIFIERWGA</sequence>
<comment type="cofactor">
    <cofactor evidence="6">
        <name>(6R)-5,10-methylene-5,6,7,8-tetrahydrofolate</name>
        <dbReference type="ChEBI" id="CHEBI:15636"/>
    </cofactor>
    <text evidence="6">Binds 1 5,10-methenyltetrahydrofolate (MTHF) per subunit.</text>
</comment>
<evidence type="ECO:0000256" key="5">
    <source>
        <dbReference type="ARBA" id="ARBA00022991"/>
    </source>
</evidence>
<comment type="function">
    <text evidence="6">May have a photoreceptor function.</text>
</comment>
<dbReference type="PANTHER" id="PTHR11455">
    <property type="entry name" value="CRYPTOCHROME"/>
    <property type="match status" value="1"/>
</dbReference>
<dbReference type="InterPro" id="IPR036155">
    <property type="entry name" value="Crypto/Photolyase_N_sf"/>
</dbReference>
<evidence type="ECO:0000256" key="3">
    <source>
        <dbReference type="ARBA" id="ARBA00022630"/>
    </source>
</evidence>
<evidence type="ECO:0000256" key="2">
    <source>
        <dbReference type="ARBA" id="ARBA00017881"/>
    </source>
</evidence>
<comment type="caution">
    <text evidence="8">The sequence shown here is derived from an EMBL/GenBank/DDBJ whole genome shotgun (WGS) entry which is preliminary data.</text>
</comment>
<name>A0ABU1UWR1_9GAMM</name>
<feature type="domain" description="Photolyase/cryptochrome alpha/beta" evidence="7">
    <location>
        <begin position="2"/>
        <end position="133"/>
    </location>
</feature>
<dbReference type="InterPro" id="IPR002081">
    <property type="entry name" value="Cryptochrome/DNA_photolyase_1"/>
</dbReference>
<evidence type="ECO:0000259" key="7">
    <source>
        <dbReference type="PROSITE" id="PS51645"/>
    </source>
</evidence>
<evidence type="ECO:0000313" key="9">
    <source>
        <dbReference type="Proteomes" id="UP001253595"/>
    </source>
</evidence>
<reference evidence="8 9" key="1">
    <citation type="submission" date="2023-07" db="EMBL/GenBank/DDBJ databases">
        <title>Sorghum-associated microbial communities from plants grown in Nebraska, USA.</title>
        <authorList>
            <person name="Schachtman D."/>
        </authorList>
    </citation>
    <scope>NUCLEOTIDE SEQUENCE [LARGE SCALE GENOMIC DNA]</scope>
    <source>
        <strain evidence="8 9">BE190</strain>
    </source>
</reference>
<keyword evidence="9" id="KW-1185">Reference proteome</keyword>